<dbReference type="PANTHER" id="PTHR24365:SF541">
    <property type="entry name" value="PROTEIN TOLL-RELATED"/>
    <property type="match status" value="1"/>
</dbReference>
<dbReference type="InterPro" id="IPR003591">
    <property type="entry name" value="Leu-rich_rpt_typical-subtyp"/>
</dbReference>
<dbReference type="GO" id="GO:0005886">
    <property type="term" value="C:plasma membrane"/>
    <property type="evidence" value="ECO:0007669"/>
    <property type="project" value="TreeGrafter"/>
</dbReference>
<keyword evidence="5" id="KW-0732">Signal</keyword>
<dbReference type="Gene3D" id="3.40.50.10140">
    <property type="entry name" value="Toll/interleukin-1 receptor homology (TIR) domain"/>
    <property type="match status" value="1"/>
</dbReference>
<dbReference type="PROSITE" id="PS51450">
    <property type="entry name" value="LRR"/>
    <property type="match status" value="7"/>
</dbReference>
<evidence type="ECO:0000256" key="8">
    <source>
        <dbReference type="ARBA" id="ARBA00023136"/>
    </source>
</evidence>
<keyword evidence="7" id="KW-1133">Transmembrane helix</keyword>
<dbReference type="SUPFAM" id="SSF52047">
    <property type="entry name" value="RNI-like"/>
    <property type="match status" value="1"/>
</dbReference>
<comment type="subcellular location">
    <subcellularLocation>
        <location evidence="1">Membrane</location>
        <topology evidence="1">Single-pass membrane protein</topology>
    </subcellularLocation>
</comment>
<evidence type="ECO:0000256" key="10">
    <source>
        <dbReference type="ARBA" id="ARBA00023180"/>
    </source>
</evidence>
<dbReference type="Pfam" id="PF00560">
    <property type="entry name" value="LRR_1"/>
    <property type="match status" value="1"/>
</dbReference>
<proteinExistence type="inferred from homology"/>
<protein>
    <recommendedName>
        <fullName evidence="11">TIR domain-containing protein</fullName>
    </recommendedName>
</protein>
<evidence type="ECO:0000256" key="3">
    <source>
        <dbReference type="ARBA" id="ARBA00022614"/>
    </source>
</evidence>
<dbReference type="SMART" id="SM00369">
    <property type="entry name" value="LRR_TYP"/>
    <property type="match status" value="20"/>
</dbReference>
<dbReference type="OrthoDB" id="2015831at2759"/>
<evidence type="ECO:0000256" key="5">
    <source>
        <dbReference type="ARBA" id="ARBA00022729"/>
    </source>
</evidence>
<feature type="domain" description="TIR" evidence="11">
    <location>
        <begin position="1047"/>
        <end position="1182"/>
    </location>
</feature>
<evidence type="ECO:0000256" key="1">
    <source>
        <dbReference type="ARBA" id="ARBA00004167"/>
    </source>
</evidence>
<gene>
    <name evidence="12" type="ORF">C0Q70_10451</name>
</gene>
<keyword evidence="13" id="KW-1185">Reference proteome</keyword>
<dbReference type="FunFam" id="3.80.10.10:FF:001164">
    <property type="entry name" value="GH01279p"/>
    <property type="match status" value="1"/>
</dbReference>
<dbReference type="STRING" id="400727.A0A2T7P392"/>
<evidence type="ECO:0000256" key="6">
    <source>
        <dbReference type="ARBA" id="ARBA00022737"/>
    </source>
</evidence>
<dbReference type="InterPro" id="IPR035897">
    <property type="entry name" value="Toll_tir_struct_dom_sf"/>
</dbReference>
<evidence type="ECO:0000256" key="4">
    <source>
        <dbReference type="ARBA" id="ARBA00022692"/>
    </source>
</evidence>
<dbReference type="Gene3D" id="3.80.10.10">
    <property type="entry name" value="Ribonuclease Inhibitor"/>
    <property type="match status" value="7"/>
</dbReference>
<keyword evidence="4" id="KW-0812">Transmembrane</keyword>
<accession>A0A2T7P392</accession>
<dbReference type="SUPFAM" id="SSF52058">
    <property type="entry name" value="L domain-like"/>
    <property type="match status" value="3"/>
</dbReference>
<keyword evidence="6" id="KW-0677">Repeat</keyword>
<dbReference type="InterPro" id="IPR000157">
    <property type="entry name" value="TIR_dom"/>
</dbReference>
<dbReference type="SMART" id="SM00364">
    <property type="entry name" value="LRR_BAC"/>
    <property type="match status" value="9"/>
</dbReference>
<evidence type="ECO:0000256" key="2">
    <source>
        <dbReference type="ARBA" id="ARBA00009634"/>
    </source>
</evidence>
<dbReference type="FunFam" id="3.40.50.10140:FF:000021">
    <property type="entry name" value="Toll receptor 13"/>
    <property type="match status" value="1"/>
</dbReference>
<comment type="caution">
    <text evidence="12">The sequence shown here is derived from an EMBL/GenBank/DDBJ whole genome shotgun (WGS) entry which is preliminary data.</text>
</comment>
<dbReference type="Pfam" id="PF13855">
    <property type="entry name" value="LRR_8"/>
    <property type="match status" value="5"/>
</dbReference>
<sequence>MTTTPRPDANLPEAAAATSAVPAITQRAPLDGEFDCPRGVCQCYLLMPQNQVWLNCTLPSLDNSAEQRATLRDIPVTRSAFMTLTCEQSDPPQRSYLSDGMFSHLSQLVQLDLIDCRFHDLPRHAFRGLSSLEVLHIKGANLIGQVHPDFAAPLGKLRALQVIESNVHQLPALCDLQRMRTLNLSYNHLQHLHQAGVMCRSSPFLALELFDVSNNNLSTLPDWAPESFPHLLRLSAAHNAIPALEVHVCDELSKLMFLDLTYNALRDVSSLNVANCSNLRVLRLGGNLIGQLPARVFNNMHMLQQLSLFSMGLDDNVWDRISVLTYLDELELQDNSLITIPPGVMQEFTNLQYLNLSSNRIRILPKKAFIWQYKLTSLDLSSNGMTELPRQAFSSNLHSLQVLNLANNSLSYIEQTTFSGLRALKWLNCSHNHLKSVPDEAFSGLSQLQVLDFSRNQVRSLGVEAFGHVTALTHVLLAHNQLQAAPLMSGLTKLLEVDLSFNNLTSLPPTMFTSLPELVAVNLRGNSLQTLSPKTFHDCVNLKWLDLSHNQLREISYLHFFNVLRLEYLDLSFNRLQAISSVFRSIKPRALLLAGNNLVSLFRGDVPLTVEVLDLSRNRISQISPFTFSSLASIAVVNLTFNELTSLSANNMEISYTHAVTSQPVFYLRGNPLRCDCSLGWLKDWSLGRLPSNVLPLPKFDDLDLLHCHSTYPGSNVSSTVEETDRGQFICTYNRKCGEGCVCCGFDACYCSSVCPDRCRCYIGDNRYIVNRIDCSNSDLMALPDLIPEAATELLLDGNALGTLEAMSFLGHGHVLVLRLNHSDIHAIENNTFRGLSSLKELHLHHNFLTVIYVATFRDLDKMEVLLLQDNEIAYIEEGTFAHMDNLRVLNLERNLLVFLLFSDVATSSSLTSLLLKDNPWACAPNFTCQFVDLVFNRSVIKDIEQVTCYFPAPGDKRANGTLILSLSPGECTENVTVPANVTSYSVQRVAGEQRLSEILVVAALSAGLLLALLAVYVNRHLLQVWCFTRFGWRVFKMAPGHEDRNRPYDAFVSYSNLDEEFIVQQLAPRLENGYKRFRLCLHYRDFPVGASIAETIVKSVESSKRTIILVSNNFLDSEWCKFEFQTAHQQVLTERRNRVILILLEDVEDAKLDQTLKLYMRTRTYLRYDDPWFWEKLVFAMPDKKAEKFQRLPSSRDLAYMSRVGRACECDSSPSPNHTASLTTSLNVNPAFVNGHVTMVTDMIPNDMYEVPVASSGSYDVLNGSLSVSSSIYNASLSAGSGHYEEVTPRALAMRPVISNLDNVKPPPLPPLPKKGLLSHEALIAGSLGSRETVSSREENWV</sequence>
<dbReference type="SMART" id="SM00365">
    <property type="entry name" value="LRR_SD22"/>
    <property type="match status" value="8"/>
</dbReference>
<keyword evidence="10" id="KW-0325">Glycoprotein</keyword>
<name>A0A2T7P392_POMCA</name>
<dbReference type="InterPro" id="IPR032675">
    <property type="entry name" value="LRR_dom_sf"/>
</dbReference>
<evidence type="ECO:0000256" key="7">
    <source>
        <dbReference type="ARBA" id="ARBA00022989"/>
    </source>
</evidence>
<keyword evidence="9" id="KW-0675">Receptor</keyword>
<keyword evidence="3" id="KW-0433">Leucine-rich repeat</keyword>
<dbReference type="InterPro" id="IPR001611">
    <property type="entry name" value="Leu-rich_rpt"/>
</dbReference>
<organism evidence="12 13">
    <name type="scientific">Pomacea canaliculata</name>
    <name type="common">Golden apple snail</name>
    <dbReference type="NCBI Taxonomy" id="400727"/>
    <lineage>
        <taxon>Eukaryota</taxon>
        <taxon>Metazoa</taxon>
        <taxon>Spiralia</taxon>
        <taxon>Lophotrochozoa</taxon>
        <taxon>Mollusca</taxon>
        <taxon>Gastropoda</taxon>
        <taxon>Caenogastropoda</taxon>
        <taxon>Architaenioglossa</taxon>
        <taxon>Ampullarioidea</taxon>
        <taxon>Ampullariidae</taxon>
        <taxon>Pomacea</taxon>
    </lineage>
</organism>
<dbReference type="SUPFAM" id="SSF52200">
    <property type="entry name" value="Toll/Interleukin receptor TIR domain"/>
    <property type="match status" value="1"/>
</dbReference>
<evidence type="ECO:0000256" key="9">
    <source>
        <dbReference type="ARBA" id="ARBA00023170"/>
    </source>
</evidence>
<evidence type="ECO:0000313" key="13">
    <source>
        <dbReference type="Proteomes" id="UP000245119"/>
    </source>
</evidence>
<dbReference type="EMBL" id="PZQS01000006">
    <property type="protein sequence ID" value="PVD27876.1"/>
    <property type="molecule type" value="Genomic_DNA"/>
</dbReference>
<comment type="similarity">
    <text evidence="2">Belongs to the Toll-like receptor family.</text>
</comment>
<dbReference type="PANTHER" id="PTHR24365">
    <property type="entry name" value="TOLL-LIKE RECEPTOR"/>
    <property type="match status" value="1"/>
</dbReference>
<dbReference type="PROSITE" id="PS50104">
    <property type="entry name" value="TIR"/>
    <property type="match status" value="1"/>
</dbReference>
<dbReference type="GO" id="GO:0007165">
    <property type="term" value="P:signal transduction"/>
    <property type="evidence" value="ECO:0007669"/>
    <property type="project" value="InterPro"/>
</dbReference>
<dbReference type="Pfam" id="PF01582">
    <property type="entry name" value="TIR"/>
    <property type="match status" value="1"/>
</dbReference>
<dbReference type="SMART" id="SM00255">
    <property type="entry name" value="TIR"/>
    <property type="match status" value="1"/>
</dbReference>
<keyword evidence="8" id="KW-0472">Membrane</keyword>
<evidence type="ECO:0000313" key="12">
    <source>
        <dbReference type="EMBL" id="PVD27876.1"/>
    </source>
</evidence>
<dbReference type="PRINTS" id="PR01537">
    <property type="entry name" value="INTRLKN1R1F"/>
</dbReference>
<evidence type="ECO:0000259" key="11">
    <source>
        <dbReference type="PROSITE" id="PS50104"/>
    </source>
</evidence>
<dbReference type="Proteomes" id="UP000245119">
    <property type="component" value="Linkage Group LG6"/>
</dbReference>
<reference evidence="12 13" key="1">
    <citation type="submission" date="2018-04" db="EMBL/GenBank/DDBJ databases">
        <title>The genome of golden apple snail Pomacea canaliculata provides insight into stress tolerance and invasive adaptation.</title>
        <authorList>
            <person name="Liu C."/>
            <person name="Liu B."/>
            <person name="Ren Y."/>
            <person name="Zhang Y."/>
            <person name="Wang H."/>
            <person name="Li S."/>
            <person name="Jiang F."/>
            <person name="Yin L."/>
            <person name="Zhang G."/>
            <person name="Qian W."/>
            <person name="Fan W."/>
        </authorList>
    </citation>
    <scope>NUCLEOTIDE SEQUENCE [LARGE SCALE GENOMIC DNA]</scope>
    <source>
        <strain evidence="12">SZHN2017</strain>
        <tissue evidence="12">Muscle</tissue>
    </source>
</reference>
<dbReference type="GO" id="GO:0038023">
    <property type="term" value="F:signaling receptor activity"/>
    <property type="evidence" value="ECO:0007669"/>
    <property type="project" value="TreeGrafter"/>
</dbReference>